<dbReference type="GO" id="GO:0045879">
    <property type="term" value="P:negative regulation of smoothened signaling pathway"/>
    <property type="evidence" value="ECO:0007669"/>
    <property type="project" value="TreeGrafter"/>
</dbReference>
<dbReference type="EMBL" id="JBAMIC010000002">
    <property type="protein sequence ID" value="KAK7112769.1"/>
    <property type="molecule type" value="Genomic_DNA"/>
</dbReference>
<reference evidence="3 4" key="1">
    <citation type="submission" date="2024-02" db="EMBL/GenBank/DDBJ databases">
        <title>Chromosome-scale genome assembly of the rough periwinkle Littorina saxatilis.</title>
        <authorList>
            <person name="De Jode A."/>
            <person name="Faria R."/>
            <person name="Formenti G."/>
            <person name="Sims Y."/>
            <person name="Smith T.P."/>
            <person name="Tracey A."/>
            <person name="Wood J.M.D."/>
            <person name="Zagrodzka Z.B."/>
            <person name="Johannesson K."/>
            <person name="Butlin R.K."/>
            <person name="Leder E.H."/>
        </authorList>
    </citation>
    <scope>NUCLEOTIDE SEQUENCE [LARGE SCALE GENOMIC DNA]</scope>
    <source>
        <strain evidence="3">Snail1</strain>
        <tissue evidence="3">Muscle</tissue>
    </source>
</reference>
<dbReference type="InterPro" id="IPR037663">
    <property type="entry name" value="Mosmo"/>
</dbReference>
<dbReference type="PANTHER" id="PTHR31186">
    <property type="entry name" value="MODULATOR OF SMOOTHENED PROTEIN"/>
    <property type="match status" value="1"/>
</dbReference>
<dbReference type="Proteomes" id="UP001374579">
    <property type="component" value="Unassembled WGS sequence"/>
</dbReference>
<keyword evidence="1" id="KW-1133">Transmembrane helix</keyword>
<evidence type="ECO:0000256" key="2">
    <source>
        <dbReference type="SAM" id="SignalP"/>
    </source>
</evidence>
<organism evidence="3 4">
    <name type="scientific">Littorina saxatilis</name>
    <dbReference type="NCBI Taxonomy" id="31220"/>
    <lineage>
        <taxon>Eukaryota</taxon>
        <taxon>Metazoa</taxon>
        <taxon>Spiralia</taxon>
        <taxon>Lophotrochozoa</taxon>
        <taxon>Mollusca</taxon>
        <taxon>Gastropoda</taxon>
        <taxon>Caenogastropoda</taxon>
        <taxon>Littorinimorpha</taxon>
        <taxon>Littorinoidea</taxon>
        <taxon>Littorinidae</taxon>
        <taxon>Littorina</taxon>
    </lineage>
</organism>
<proteinExistence type="predicted"/>
<keyword evidence="2" id="KW-0732">Signal</keyword>
<dbReference type="PANTHER" id="PTHR31186:SF1">
    <property type="entry name" value="MODULATOR OF SMOOTHENED PROTEIN"/>
    <property type="match status" value="1"/>
</dbReference>
<evidence type="ECO:0000313" key="4">
    <source>
        <dbReference type="Proteomes" id="UP001374579"/>
    </source>
</evidence>
<feature type="transmembrane region" description="Helical" evidence="1">
    <location>
        <begin position="141"/>
        <end position="159"/>
    </location>
</feature>
<feature type="transmembrane region" description="Helical" evidence="1">
    <location>
        <begin position="67"/>
        <end position="89"/>
    </location>
</feature>
<sequence>MDKLIALSGILFFTADIFAIGSLANPDWIVTNGEAGNMRLGLTQHCQIIHRRPEICTWPQLPAEWTLAFLCIVGGIICLTTTCILLLLSHWYRRATKYVRWVALFAMTLFCLAAVVFPIGFHVAAIGGQPYKLPHHTQVGSAYVLFIMAIFFTVISELFSSRVCLPVL</sequence>
<dbReference type="FunFam" id="1.20.140.150:FF:000006">
    <property type="entry name" value="uncharacterized protein C16orf52 homolog"/>
    <property type="match status" value="1"/>
</dbReference>
<dbReference type="Pfam" id="PF18800">
    <property type="entry name" value="Atthog"/>
    <property type="match status" value="1"/>
</dbReference>
<dbReference type="AlphaFoldDB" id="A0AAN9BWJ2"/>
<dbReference type="GO" id="GO:0060170">
    <property type="term" value="C:ciliary membrane"/>
    <property type="evidence" value="ECO:0007669"/>
    <property type="project" value="TreeGrafter"/>
</dbReference>
<keyword evidence="1" id="KW-0812">Transmembrane</keyword>
<evidence type="ECO:0008006" key="5">
    <source>
        <dbReference type="Google" id="ProtNLM"/>
    </source>
</evidence>
<comment type="caution">
    <text evidence="3">The sequence shown here is derived from an EMBL/GenBank/DDBJ whole genome shotgun (WGS) entry which is preliminary data.</text>
</comment>
<evidence type="ECO:0000313" key="3">
    <source>
        <dbReference type="EMBL" id="KAK7112769.1"/>
    </source>
</evidence>
<keyword evidence="4" id="KW-1185">Reference proteome</keyword>
<gene>
    <name evidence="3" type="ORF">V1264_012164</name>
</gene>
<dbReference type="GO" id="GO:0005794">
    <property type="term" value="C:Golgi apparatus"/>
    <property type="evidence" value="ECO:0007669"/>
    <property type="project" value="TreeGrafter"/>
</dbReference>
<accession>A0AAN9BWJ2</accession>
<name>A0AAN9BWJ2_9CAEN</name>
<evidence type="ECO:0000256" key="1">
    <source>
        <dbReference type="SAM" id="Phobius"/>
    </source>
</evidence>
<keyword evidence="1" id="KW-0472">Membrane</keyword>
<protein>
    <recommendedName>
        <fullName evidence="5">Modulator of smoothened protein</fullName>
    </recommendedName>
</protein>
<feature type="signal peptide" evidence="2">
    <location>
        <begin position="1"/>
        <end position="19"/>
    </location>
</feature>
<feature type="transmembrane region" description="Helical" evidence="1">
    <location>
        <begin position="101"/>
        <end position="121"/>
    </location>
</feature>
<feature type="chain" id="PRO_5042983389" description="Modulator of smoothened protein" evidence="2">
    <location>
        <begin position="20"/>
        <end position="168"/>
    </location>
</feature>